<evidence type="ECO:0000313" key="4">
    <source>
        <dbReference type="EMBL" id="TVX92566.1"/>
    </source>
</evidence>
<protein>
    <submittedName>
        <fullName evidence="4">Fumarylacetoacetate hydrolase family protein</fullName>
    </submittedName>
</protein>
<sequence length="223" mass="24271">MTHQQASNYEHSFAANIRNVYCIGRNYKLHALELGNDVPTKPMVFMKPSHSVVPIGDRTPLALPLHQGAVHHEIEIVLYIGREITPDTQVDEAIEAVALGLDFTLRDVQETLKTKGHPWLPAKGVHNSGPITNTIPFEGAQQVIRTPFALLRNGEVVQQGTAADMIFDLQQLIQFVASNYGLSKGDVIFTGTPAGVGAVQAGDVLELQWNGETIGSCVIEAKQ</sequence>
<comment type="similarity">
    <text evidence="1">Belongs to the FAH family.</text>
</comment>
<dbReference type="GO" id="GO:0018773">
    <property type="term" value="F:acetylpyruvate hydrolase activity"/>
    <property type="evidence" value="ECO:0007669"/>
    <property type="project" value="TreeGrafter"/>
</dbReference>
<dbReference type="OrthoDB" id="9805307at2"/>
<dbReference type="InterPro" id="IPR011234">
    <property type="entry name" value="Fumarylacetoacetase-like_C"/>
</dbReference>
<dbReference type="EMBL" id="VNJK01000001">
    <property type="protein sequence ID" value="TVX92566.1"/>
    <property type="molecule type" value="Genomic_DNA"/>
</dbReference>
<feature type="domain" description="Fumarylacetoacetase-like C-terminal" evidence="3">
    <location>
        <begin position="20"/>
        <end position="217"/>
    </location>
</feature>
<dbReference type="SUPFAM" id="SSF56529">
    <property type="entry name" value="FAH"/>
    <property type="match status" value="1"/>
</dbReference>
<keyword evidence="2" id="KW-0479">Metal-binding</keyword>
<dbReference type="PANTHER" id="PTHR11820:SF7">
    <property type="entry name" value="ACYLPYRUVASE FAHD1, MITOCHONDRIAL"/>
    <property type="match status" value="1"/>
</dbReference>
<dbReference type="AlphaFoldDB" id="A0A559IY67"/>
<keyword evidence="4" id="KW-0378">Hydrolase</keyword>
<evidence type="ECO:0000256" key="2">
    <source>
        <dbReference type="ARBA" id="ARBA00022723"/>
    </source>
</evidence>
<organism evidence="4 5">
    <name type="scientific">Paenibacillus agilis</name>
    <dbReference type="NCBI Taxonomy" id="3020863"/>
    <lineage>
        <taxon>Bacteria</taxon>
        <taxon>Bacillati</taxon>
        <taxon>Bacillota</taxon>
        <taxon>Bacilli</taxon>
        <taxon>Bacillales</taxon>
        <taxon>Paenibacillaceae</taxon>
        <taxon>Paenibacillus</taxon>
    </lineage>
</organism>
<evidence type="ECO:0000313" key="5">
    <source>
        <dbReference type="Proteomes" id="UP000318102"/>
    </source>
</evidence>
<dbReference type="InterPro" id="IPR036663">
    <property type="entry name" value="Fumarylacetoacetase_C_sf"/>
</dbReference>
<dbReference type="Gene3D" id="3.90.850.10">
    <property type="entry name" value="Fumarylacetoacetase-like, C-terminal domain"/>
    <property type="match status" value="1"/>
</dbReference>
<comment type="caution">
    <text evidence="4">The sequence shown here is derived from an EMBL/GenBank/DDBJ whole genome shotgun (WGS) entry which is preliminary data.</text>
</comment>
<name>A0A559IY67_9BACL</name>
<reference evidence="4 5" key="1">
    <citation type="submission" date="2019-07" db="EMBL/GenBank/DDBJ databases">
        <authorList>
            <person name="Kim J."/>
        </authorList>
    </citation>
    <scope>NUCLEOTIDE SEQUENCE [LARGE SCALE GENOMIC DNA]</scope>
    <source>
        <strain evidence="4 5">N4</strain>
    </source>
</reference>
<evidence type="ECO:0000256" key="1">
    <source>
        <dbReference type="ARBA" id="ARBA00010211"/>
    </source>
</evidence>
<dbReference type="RefSeq" id="WP_144988151.1">
    <property type="nucleotide sequence ID" value="NZ_VNJK01000001.1"/>
</dbReference>
<proteinExistence type="inferred from homology"/>
<dbReference type="GO" id="GO:0046872">
    <property type="term" value="F:metal ion binding"/>
    <property type="evidence" value="ECO:0007669"/>
    <property type="project" value="UniProtKB-KW"/>
</dbReference>
<evidence type="ECO:0000259" key="3">
    <source>
        <dbReference type="Pfam" id="PF01557"/>
    </source>
</evidence>
<dbReference type="Proteomes" id="UP000318102">
    <property type="component" value="Unassembled WGS sequence"/>
</dbReference>
<keyword evidence="5" id="KW-1185">Reference proteome</keyword>
<accession>A0A559IY67</accession>
<dbReference type="PANTHER" id="PTHR11820">
    <property type="entry name" value="ACYLPYRUVASE"/>
    <property type="match status" value="1"/>
</dbReference>
<dbReference type="Pfam" id="PF01557">
    <property type="entry name" value="FAA_hydrolase"/>
    <property type="match status" value="1"/>
</dbReference>
<gene>
    <name evidence="4" type="ORF">FPZ44_05540</name>
</gene>